<dbReference type="EMBL" id="OZ019898">
    <property type="protein sequence ID" value="CAK9228453.1"/>
    <property type="molecule type" value="Genomic_DNA"/>
</dbReference>
<gene>
    <name evidence="1" type="ORF">CSSPTR1EN2_LOCUS19093</name>
</gene>
<accession>A0ABP0USA9</accession>
<organism evidence="1 2">
    <name type="scientific">Sphagnum troendelagicum</name>
    <dbReference type="NCBI Taxonomy" id="128251"/>
    <lineage>
        <taxon>Eukaryota</taxon>
        <taxon>Viridiplantae</taxon>
        <taxon>Streptophyta</taxon>
        <taxon>Embryophyta</taxon>
        <taxon>Bryophyta</taxon>
        <taxon>Sphagnophytina</taxon>
        <taxon>Sphagnopsida</taxon>
        <taxon>Sphagnales</taxon>
        <taxon>Sphagnaceae</taxon>
        <taxon>Sphagnum</taxon>
    </lineage>
</organism>
<sequence>MAYSVNTMHLFDVNFIMHARVVSYDEFSEGMSHTAAAIHNDFLNSVHLFIIWKEENVTVQAADWQMVVKSNAAGNNRGAEGLSSQFELDMCYCHCISIVINYVLRKQTRQMDDVKQAPIYLFYDESPFVYDTIDASKELVTYMK</sequence>
<dbReference type="Proteomes" id="UP001497512">
    <property type="component" value="Chromosome 6"/>
</dbReference>
<keyword evidence="2" id="KW-1185">Reference proteome</keyword>
<name>A0ABP0USA9_9BRYO</name>
<evidence type="ECO:0000313" key="2">
    <source>
        <dbReference type="Proteomes" id="UP001497512"/>
    </source>
</evidence>
<evidence type="ECO:0000313" key="1">
    <source>
        <dbReference type="EMBL" id="CAK9228453.1"/>
    </source>
</evidence>
<protein>
    <submittedName>
        <fullName evidence="1">Uncharacterized protein</fullName>
    </submittedName>
</protein>
<proteinExistence type="predicted"/>
<reference evidence="1" key="1">
    <citation type="submission" date="2024-02" db="EMBL/GenBank/DDBJ databases">
        <authorList>
            <consortium name="ELIXIR-Norway"/>
            <consortium name="Elixir Norway"/>
        </authorList>
    </citation>
    <scope>NUCLEOTIDE SEQUENCE</scope>
</reference>